<dbReference type="EMBL" id="LGST01000003">
    <property type="protein sequence ID" value="KNE02435.1"/>
    <property type="molecule type" value="Genomic_DNA"/>
</dbReference>
<dbReference type="Proteomes" id="UP000037122">
    <property type="component" value="Unassembled WGS sequence"/>
</dbReference>
<gene>
    <name evidence="1" type="ORF">QG37_00239</name>
</gene>
<dbReference type="AlphaFoldDB" id="A0A0L0P861"/>
<name>A0A0L0P861_CANAR</name>
<evidence type="ECO:0000313" key="2">
    <source>
        <dbReference type="Proteomes" id="UP000037122"/>
    </source>
</evidence>
<reference evidence="2" key="1">
    <citation type="journal article" date="2015" name="BMC Genomics">
        <title>Draft genome of a commonly misdiagnosed multidrug resistant pathogen Candida auris.</title>
        <authorList>
            <person name="Chatterjee S."/>
            <person name="Alampalli S.V."/>
            <person name="Nageshan R.K."/>
            <person name="Chettiar S.T."/>
            <person name="Joshi S."/>
            <person name="Tatu U.S."/>
        </authorList>
    </citation>
    <scope>NUCLEOTIDE SEQUENCE [LARGE SCALE GENOMIC DNA]</scope>
    <source>
        <strain evidence="2">6684</strain>
    </source>
</reference>
<protein>
    <submittedName>
        <fullName evidence="1">Uncharacterized protein</fullName>
    </submittedName>
</protein>
<organism evidence="1 2">
    <name type="scientific">Candidozyma auris</name>
    <name type="common">Yeast</name>
    <name type="synonym">Candida auris</name>
    <dbReference type="NCBI Taxonomy" id="498019"/>
    <lineage>
        <taxon>Eukaryota</taxon>
        <taxon>Fungi</taxon>
        <taxon>Dikarya</taxon>
        <taxon>Ascomycota</taxon>
        <taxon>Saccharomycotina</taxon>
        <taxon>Pichiomycetes</taxon>
        <taxon>Metschnikowiaceae</taxon>
        <taxon>Candidozyma</taxon>
    </lineage>
</organism>
<comment type="caution">
    <text evidence="1">The sequence shown here is derived from an EMBL/GenBank/DDBJ whole genome shotgun (WGS) entry which is preliminary data.</text>
</comment>
<accession>A0A0L0P861</accession>
<proteinExistence type="predicted"/>
<sequence length="32" mass="3563">MVDASVPVENDPGIKEPMLIVYSWIMEVQSGK</sequence>
<evidence type="ECO:0000313" key="1">
    <source>
        <dbReference type="EMBL" id="KNE02435.1"/>
    </source>
</evidence>